<gene>
    <name evidence="2" type="ORF">UFOVP658_132</name>
</gene>
<name>A0A6J5ND23_9CAUD</name>
<protein>
    <submittedName>
        <fullName evidence="2">Spo0J Stage 0 sporulation protein J (Antagonist of Soj) containing ParB-like nuclease domain</fullName>
    </submittedName>
</protein>
<dbReference type="EMBL" id="LR796639">
    <property type="protein sequence ID" value="CAB4156737.1"/>
    <property type="molecule type" value="Genomic_DNA"/>
</dbReference>
<feature type="domain" description="ParB-like N-terminal" evidence="1">
    <location>
        <begin position="12"/>
        <end position="98"/>
    </location>
</feature>
<reference evidence="2" key="1">
    <citation type="submission" date="2020-04" db="EMBL/GenBank/DDBJ databases">
        <authorList>
            <person name="Chiriac C."/>
            <person name="Salcher M."/>
            <person name="Ghai R."/>
            <person name="Kavagutti S V."/>
        </authorList>
    </citation>
    <scope>NUCLEOTIDE SEQUENCE</scope>
</reference>
<proteinExistence type="predicted"/>
<dbReference type="SMART" id="SM00470">
    <property type="entry name" value="ParB"/>
    <property type="match status" value="1"/>
</dbReference>
<dbReference type="InterPro" id="IPR003115">
    <property type="entry name" value="ParB_N"/>
</dbReference>
<evidence type="ECO:0000259" key="1">
    <source>
        <dbReference type="SMART" id="SM00470"/>
    </source>
</evidence>
<dbReference type="SUPFAM" id="SSF110849">
    <property type="entry name" value="ParB/Sulfiredoxin"/>
    <property type="match status" value="1"/>
</dbReference>
<accession>A0A6J5ND23</accession>
<dbReference type="InterPro" id="IPR036086">
    <property type="entry name" value="ParB/Sulfiredoxin_sf"/>
</dbReference>
<dbReference type="Gene3D" id="3.90.1530.10">
    <property type="entry name" value="Conserved hypothetical protein from pyrococcus furiosus pfu- 392566-001, ParB domain"/>
    <property type="match status" value="1"/>
</dbReference>
<dbReference type="Pfam" id="PF02195">
    <property type="entry name" value="ParB_N"/>
    <property type="match status" value="1"/>
</dbReference>
<sequence>MRNGIHESLLSLAVDIEKLRLLDGNPRIGDVDAIIASYKEFGQVKPIVARKNEDGTATVIAGNHQLQAASALGWDKIAVVFLEADDKRAIAFAIADNRTVELGYTEPELLDGLLIEVADYYPELFDALGWDEFELAGIEYETDRNGTDFLEAGVYVPPSVVQKNEEPIEQQVFHVSQSEVGENRIVADPSSDQRDVAVRGSSVTGATPRAVVQYTIVFDGTDQQTKWYDFIRWLKSDPGTDGATTAERLINFIEAHTEV</sequence>
<organism evidence="2">
    <name type="scientific">uncultured Caudovirales phage</name>
    <dbReference type="NCBI Taxonomy" id="2100421"/>
    <lineage>
        <taxon>Viruses</taxon>
        <taxon>Duplodnaviria</taxon>
        <taxon>Heunggongvirae</taxon>
        <taxon>Uroviricota</taxon>
        <taxon>Caudoviricetes</taxon>
        <taxon>Peduoviridae</taxon>
        <taxon>Maltschvirus</taxon>
        <taxon>Maltschvirus maltsch</taxon>
    </lineage>
</organism>
<evidence type="ECO:0000313" key="2">
    <source>
        <dbReference type="EMBL" id="CAB4156737.1"/>
    </source>
</evidence>